<sequence length="101" mass="11465">MTQLPDKSNVVTHEIPAKLVPDMVKFQAALELIYGKSAAGLNFDWKHEGDDIIVKTYWKEPEDLLKELQEKDGAIKEEALDKKETAKDEAIKEEGNPKKEN</sequence>
<evidence type="ECO:0000313" key="3">
    <source>
        <dbReference type="Proteomes" id="UP001152087"/>
    </source>
</evidence>
<organism evidence="2 3">
    <name type="scientific">Fusarium falciforme</name>
    <dbReference type="NCBI Taxonomy" id="195108"/>
    <lineage>
        <taxon>Eukaryota</taxon>
        <taxon>Fungi</taxon>
        <taxon>Dikarya</taxon>
        <taxon>Ascomycota</taxon>
        <taxon>Pezizomycotina</taxon>
        <taxon>Sordariomycetes</taxon>
        <taxon>Hypocreomycetidae</taxon>
        <taxon>Hypocreales</taxon>
        <taxon>Nectriaceae</taxon>
        <taxon>Fusarium</taxon>
        <taxon>Fusarium solani species complex</taxon>
    </lineage>
</organism>
<reference evidence="2" key="1">
    <citation type="submission" date="2022-09" db="EMBL/GenBank/DDBJ databases">
        <title>Fusarium specimens isolated from Avocado Roots.</title>
        <authorList>
            <person name="Stajich J."/>
            <person name="Roper C."/>
            <person name="Heimlech-Rivalta G."/>
        </authorList>
    </citation>
    <scope>NUCLEOTIDE SEQUENCE</scope>
    <source>
        <strain evidence="2">A02</strain>
    </source>
</reference>
<dbReference type="OrthoDB" id="5081896at2759"/>
<dbReference type="EMBL" id="JAOQAV010000019">
    <property type="protein sequence ID" value="KAJ4186740.1"/>
    <property type="molecule type" value="Genomic_DNA"/>
</dbReference>
<evidence type="ECO:0000313" key="2">
    <source>
        <dbReference type="EMBL" id="KAJ4186740.1"/>
    </source>
</evidence>
<accession>A0A9W8R769</accession>
<evidence type="ECO:0000256" key="1">
    <source>
        <dbReference type="SAM" id="MobiDB-lite"/>
    </source>
</evidence>
<dbReference type="AlphaFoldDB" id="A0A9W8R769"/>
<proteinExistence type="predicted"/>
<feature type="region of interest" description="Disordered" evidence="1">
    <location>
        <begin position="75"/>
        <end position="101"/>
    </location>
</feature>
<gene>
    <name evidence="2" type="ORF">NW755_007472</name>
</gene>
<dbReference type="Proteomes" id="UP001152087">
    <property type="component" value="Unassembled WGS sequence"/>
</dbReference>
<protein>
    <submittedName>
        <fullName evidence="2">Uncharacterized protein</fullName>
    </submittedName>
</protein>
<name>A0A9W8R769_9HYPO</name>
<keyword evidence="3" id="KW-1185">Reference proteome</keyword>
<comment type="caution">
    <text evidence="2">The sequence shown here is derived from an EMBL/GenBank/DDBJ whole genome shotgun (WGS) entry which is preliminary data.</text>
</comment>